<keyword evidence="2" id="KW-0325">Glycoprotein</keyword>
<evidence type="ECO:0000256" key="1">
    <source>
        <dbReference type="ARBA" id="ARBA00022729"/>
    </source>
</evidence>
<sequence>MGAANTIPTDQPLTDGNTIISSGGKFELGFFSPGTGTSRKRYLGIRFNNIQTVVWVANRDNPFNDTDGMLNFTRQGNLTLLNGSGRVIWSSSAIRSVQNPIAQLLDSGNLVVRDATDNYLWQSFDYPGDTALPGVKVGIDLKTGFCRSLWSWKSRTDP</sequence>
<reference evidence="5" key="2">
    <citation type="submission" date="2025-08" db="UniProtKB">
        <authorList>
            <consortium name="RefSeq"/>
        </authorList>
    </citation>
    <scope>IDENTIFICATION</scope>
    <source>
        <tissue evidence="5">Leaf</tissue>
    </source>
</reference>
<gene>
    <name evidence="5" type="primary">LOC107805937</name>
</gene>
<dbReference type="SMART" id="SM00108">
    <property type="entry name" value="B_lectin"/>
    <property type="match status" value="1"/>
</dbReference>
<evidence type="ECO:0000256" key="2">
    <source>
        <dbReference type="ARBA" id="ARBA00023180"/>
    </source>
</evidence>
<dbReference type="PROSITE" id="PS50927">
    <property type="entry name" value="BULB_LECTIN"/>
    <property type="match status" value="1"/>
</dbReference>
<dbReference type="SMR" id="A0A1S4B9F8"/>
<reference evidence="4" key="1">
    <citation type="journal article" date="2014" name="Nat. Commun.">
        <title>The tobacco genome sequence and its comparison with those of tomato and potato.</title>
        <authorList>
            <person name="Sierro N."/>
            <person name="Battey J.N."/>
            <person name="Ouadi S."/>
            <person name="Bakaher N."/>
            <person name="Bovet L."/>
            <person name="Willig A."/>
            <person name="Goepfert S."/>
            <person name="Peitsch M.C."/>
            <person name="Ivanov N.V."/>
        </authorList>
    </citation>
    <scope>NUCLEOTIDE SEQUENCE [LARGE SCALE GENOMIC DNA]</scope>
</reference>
<dbReference type="FunFam" id="2.90.10.10:FF:000001">
    <property type="entry name" value="G-type lectin S-receptor-like serine/threonine-protein kinase"/>
    <property type="match status" value="1"/>
</dbReference>
<dbReference type="InterPro" id="IPR001480">
    <property type="entry name" value="Bulb-type_lectin_dom"/>
</dbReference>
<protein>
    <submittedName>
        <fullName evidence="5">G-type lectin S-receptor-like serine/threonine-protein kinase At4g27290</fullName>
    </submittedName>
</protein>
<accession>A0A1S4B9F8</accession>
<dbReference type="OMA" id="VWIANDH"/>
<dbReference type="Proteomes" id="UP000790787">
    <property type="component" value="Chromosome 12"/>
</dbReference>
<feature type="domain" description="Bulb-type lectin" evidence="3">
    <location>
        <begin position="4"/>
        <end position="125"/>
    </location>
</feature>
<keyword evidence="1" id="KW-0732">Signal</keyword>
<evidence type="ECO:0000313" key="4">
    <source>
        <dbReference type="Proteomes" id="UP000790787"/>
    </source>
</evidence>
<evidence type="ECO:0000313" key="5">
    <source>
        <dbReference type="RefSeq" id="XP_016485531.1"/>
    </source>
</evidence>
<dbReference type="PANTHER" id="PTHR32444">
    <property type="entry name" value="BULB-TYPE LECTIN DOMAIN-CONTAINING PROTEIN"/>
    <property type="match status" value="1"/>
</dbReference>
<dbReference type="PANTHER" id="PTHR32444:SF191">
    <property type="entry name" value="RECEPTOR-LIKE SERINE_THREONINE-PROTEIN KINASE"/>
    <property type="match status" value="1"/>
</dbReference>
<dbReference type="Pfam" id="PF01453">
    <property type="entry name" value="B_lectin"/>
    <property type="match status" value="1"/>
</dbReference>
<dbReference type="OrthoDB" id="643280at2759"/>
<dbReference type="GeneID" id="107805937"/>
<dbReference type="Gene3D" id="2.90.10.10">
    <property type="entry name" value="Bulb-type lectin domain"/>
    <property type="match status" value="1"/>
</dbReference>
<organism evidence="4 5">
    <name type="scientific">Nicotiana tabacum</name>
    <name type="common">Common tobacco</name>
    <dbReference type="NCBI Taxonomy" id="4097"/>
    <lineage>
        <taxon>Eukaryota</taxon>
        <taxon>Viridiplantae</taxon>
        <taxon>Streptophyta</taxon>
        <taxon>Embryophyta</taxon>
        <taxon>Tracheophyta</taxon>
        <taxon>Spermatophyta</taxon>
        <taxon>Magnoliopsida</taxon>
        <taxon>eudicotyledons</taxon>
        <taxon>Gunneridae</taxon>
        <taxon>Pentapetalae</taxon>
        <taxon>asterids</taxon>
        <taxon>lamiids</taxon>
        <taxon>Solanales</taxon>
        <taxon>Solanaceae</taxon>
        <taxon>Nicotianoideae</taxon>
        <taxon>Nicotianeae</taxon>
        <taxon>Nicotiana</taxon>
    </lineage>
</organism>
<evidence type="ECO:0000259" key="3">
    <source>
        <dbReference type="PROSITE" id="PS50927"/>
    </source>
</evidence>
<keyword evidence="4" id="KW-1185">Reference proteome</keyword>
<proteinExistence type="predicted"/>
<dbReference type="RefSeq" id="XP_016485531.1">
    <property type="nucleotide sequence ID" value="XM_016630045.1"/>
</dbReference>
<dbReference type="SUPFAM" id="SSF51110">
    <property type="entry name" value="alpha-D-mannose-specific plant lectins"/>
    <property type="match status" value="1"/>
</dbReference>
<dbReference type="CDD" id="cd00028">
    <property type="entry name" value="B_lectin"/>
    <property type="match status" value="1"/>
</dbReference>
<dbReference type="KEGG" id="nta:107805937"/>
<dbReference type="AlphaFoldDB" id="A0A1S4B9F8"/>
<dbReference type="STRING" id="4097.A0A1S4B9F8"/>
<dbReference type="InterPro" id="IPR036426">
    <property type="entry name" value="Bulb-type_lectin_dom_sf"/>
</dbReference>
<dbReference type="PaxDb" id="4097-A0A1S4B9F8"/>
<name>A0A1S4B9F8_TOBAC</name>